<dbReference type="Pfam" id="PF14011">
    <property type="entry name" value="ESX-1_EspG"/>
    <property type="match status" value="1"/>
</dbReference>
<name>A0A9X2E913_9NOCA</name>
<dbReference type="Proteomes" id="UP001139157">
    <property type="component" value="Unassembled WGS sequence"/>
</dbReference>
<sequence length="257" mass="29247">MPDWRFTAQEFEILWAAYGRDRLPYPLRFRPLVNDFEVLRQQREAAVAALLAKYTDDLPRALQVLLEPDVRVEIKGFTGPDLAEVIRFHGAIRGSEGAALRQFPGPSEDIGADVLVSYGDPAHVAHQAVAALPPRGPGTRPPLEIRREQVTAERNRPITTPGNVVDQLNTIFKRQRLGLGEVTVLASPAFDSRPTPGRGFWWMDYEDGRYYVKTGDPIIAKPLDPTRMTAEIHRLTTLTQRYHTEDREHDEYLRTRR</sequence>
<evidence type="ECO:0000256" key="2">
    <source>
        <dbReference type="ARBA" id="ARBA00006411"/>
    </source>
</evidence>
<organism evidence="5 6">
    <name type="scientific">Nocardia pulmonis</name>
    <dbReference type="NCBI Taxonomy" id="2951408"/>
    <lineage>
        <taxon>Bacteria</taxon>
        <taxon>Bacillati</taxon>
        <taxon>Actinomycetota</taxon>
        <taxon>Actinomycetes</taxon>
        <taxon>Mycobacteriales</taxon>
        <taxon>Nocardiaceae</taxon>
        <taxon>Nocardia</taxon>
    </lineage>
</organism>
<evidence type="ECO:0000256" key="4">
    <source>
        <dbReference type="ARBA" id="ARBA00023186"/>
    </source>
</evidence>
<dbReference type="InterPro" id="IPR025734">
    <property type="entry name" value="EspG"/>
</dbReference>
<accession>A0A9X2E913</accession>
<dbReference type="AlphaFoldDB" id="A0A9X2E913"/>
<reference evidence="5" key="1">
    <citation type="submission" date="2022-06" db="EMBL/GenBank/DDBJ databases">
        <title>Novel species in genus nocardia.</title>
        <authorList>
            <person name="Li F."/>
        </authorList>
    </citation>
    <scope>NUCLEOTIDE SEQUENCE</scope>
    <source>
        <strain evidence="5">CDC141</strain>
    </source>
</reference>
<keyword evidence="4" id="KW-0143">Chaperone</keyword>
<evidence type="ECO:0000313" key="5">
    <source>
        <dbReference type="EMBL" id="MCM6773941.1"/>
    </source>
</evidence>
<protein>
    <submittedName>
        <fullName evidence="5">ESX secretion-associated protein EspG</fullName>
    </submittedName>
</protein>
<gene>
    <name evidence="5" type="ORF">NDR86_10705</name>
</gene>
<proteinExistence type="inferred from homology"/>
<comment type="subcellular location">
    <subcellularLocation>
        <location evidence="1">Cytoplasm</location>
    </subcellularLocation>
</comment>
<comment type="caution">
    <text evidence="5">The sequence shown here is derived from an EMBL/GenBank/DDBJ whole genome shotgun (WGS) entry which is preliminary data.</text>
</comment>
<evidence type="ECO:0000313" key="6">
    <source>
        <dbReference type="Proteomes" id="UP001139157"/>
    </source>
</evidence>
<keyword evidence="3" id="KW-0963">Cytoplasm</keyword>
<dbReference type="RefSeq" id="WP_251911041.1">
    <property type="nucleotide sequence ID" value="NZ_JAMRXG010000004.1"/>
</dbReference>
<dbReference type="EMBL" id="JAMRXG010000004">
    <property type="protein sequence ID" value="MCM6773941.1"/>
    <property type="molecule type" value="Genomic_DNA"/>
</dbReference>
<evidence type="ECO:0000256" key="3">
    <source>
        <dbReference type="ARBA" id="ARBA00022490"/>
    </source>
</evidence>
<evidence type="ECO:0000256" key="1">
    <source>
        <dbReference type="ARBA" id="ARBA00004496"/>
    </source>
</evidence>
<comment type="similarity">
    <text evidence="2">Belongs to the EspG family.</text>
</comment>
<keyword evidence="6" id="KW-1185">Reference proteome</keyword>